<keyword evidence="5" id="KW-1185">Reference proteome</keyword>
<dbReference type="EMBL" id="KV428341">
    <property type="protein sequence ID" value="KZT32385.1"/>
    <property type="molecule type" value="Genomic_DNA"/>
</dbReference>
<gene>
    <name evidence="4" type="ORF">SISSUDRAFT_1066978</name>
</gene>
<accession>A0A165XNT1</accession>
<dbReference type="Pfam" id="PF13649">
    <property type="entry name" value="Methyltransf_25"/>
    <property type="match status" value="1"/>
</dbReference>
<sequence>MSKSHGLAAPHHHDYDAAITEPDLVKANEMHFDAQVHHGSASPHSEVISRVVGEAILDAYDFIEEQTTVLDFACGADLSPEQGFVSQILAPHCKSVLGVDISQGQVDEFNRRVENQGILPEEMKAIRGDLNGLGDIVGDIKFDLIFCASAYHHFSDIDAVTRGLAVFLKPQTGVLVVVDMLKTEHSATLHTSSKFSLSRQTVAHHGGFEAEEIEANFKQARLANFEMEIAFEKEKGDKKLVMFIASGRSS</sequence>
<dbReference type="InterPro" id="IPR029063">
    <property type="entry name" value="SAM-dependent_MTases_sf"/>
</dbReference>
<dbReference type="Gene3D" id="3.40.50.150">
    <property type="entry name" value="Vaccinia Virus protein VP39"/>
    <property type="match status" value="1"/>
</dbReference>
<reference evidence="4 5" key="1">
    <citation type="journal article" date="2016" name="Mol. Biol. Evol.">
        <title>Comparative Genomics of Early-Diverging Mushroom-Forming Fungi Provides Insights into the Origins of Lignocellulose Decay Capabilities.</title>
        <authorList>
            <person name="Nagy L.G."/>
            <person name="Riley R."/>
            <person name="Tritt A."/>
            <person name="Adam C."/>
            <person name="Daum C."/>
            <person name="Floudas D."/>
            <person name="Sun H."/>
            <person name="Yadav J.S."/>
            <person name="Pangilinan J."/>
            <person name="Larsson K.H."/>
            <person name="Matsuura K."/>
            <person name="Barry K."/>
            <person name="Labutti K."/>
            <person name="Kuo R."/>
            <person name="Ohm R.A."/>
            <person name="Bhattacharya S.S."/>
            <person name="Shirouzu T."/>
            <person name="Yoshinaga Y."/>
            <person name="Martin F.M."/>
            <person name="Grigoriev I.V."/>
            <person name="Hibbett D.S."/>
        </authorList>
    </citation>
    <scope>NUCLEOTIDE SEQUENCE [LARGE SCALE GENOMIC DNA]</scope>
    <source>
        <strain evidence="4 5">HHB10207 ss-3</strain>
    </source>
</reference>
<keyword evidence="2 4" id="KW-0808">Transferase</keyword>
<dbReference type="GO" id="GO:0008168">
    <property type="term" value="F:methyltransferase activity"/>
    <property type="evidence" value="ECO:0007669"/>
    <property type="project" value="UniProtKB-KW"/>
</dbReference>
<feature type="domain" description="Methyltransferase" evidence="3">
    <location>
        <begin position="69"/>
        <end position="170"/>
    </location>
</feature>
<dbReference type="InterPro" id="IPR041698">
    <property type="entry name" value="Methyltransf_25"/>
</dbReference>
<evidence type="ECO:0000313" key="5">
    <source>
        <dbReference type="Proteomes" id="UP000076798"/>
    </source>
</evidence>
<dbReference type="GO" id="GO:0032259">
    <property type="term" value="P:methylation"/>
    <property type="evidence" value="ECO:0007669"/>
    <property type="project" value="UniProtKB-KW"/>
</dbReference>
<dbReference type="CDD" id="cd02440">
    <property type="entry name" value="AdoMet_MTases"/>
    <property type="match status" value="1"/>
</dbReference>
<protein>
    <submittedName>
        <fullName evidence="4">S-adenosyl-L-methionine-dependent methyltransferase</fullName>
    </submittedName>
</protein>
<keyword evidence="1 4" id="KW-0489">Methyltransferase</keyword>
<dbReference type="Proteomes" id="UP000076798">
    <property type="component" value="Unassembled WGS sequence"/>
</dbReference>
<dbReference type="AlphaFoldDB" id="A0A165XNT1"/>
<evidence type="ECO:0000256" key="2">
    <source>
        <dbReference type="ARBA" id="ARBA00022679"/>
    </source>
</evidence>
<proteinExistence type="predicted"/>
<dbReference type="PANTHER" id="PTHR44942">
    <property type="entry name" value="METHYLTRANSF_11 DOMAIN-CONTAINING PROTEIN"/>
    <property type="match status" value="1"/>
</dbReference>
<evidence type="ECO:0000313" key="4">
    <source>
        <dbReference type="EMBL" id="KZT32385.1"/>
    </source>
</evidence>
<dbReference type="OrthoDB" id="3647at2759"/>
<dbReference type="PANTHER" id="PTHR44942:SF4">
    <property type="entry name" value="METHYLTRANSFERASE TYPE 11 DOMAIN-CONTAINING PROTEIN"/>
    <property type="match status" value="1"/>
</dbReference>
<dbReference type="STRING" id="1314776.A0A165XNT1"/>
<evidence type="ECO:0000256" key="1">
    <source>
        <dbReference type="ARBA" id="ARBA00022603"/>
    </source>
</evidence>
<organism evidence="4 5">
    <name type="scientific">Sistotremastrum suecicum HHB10207 ss-3</name>
    <dbReference type="NCBI Taxonomy" id="1314776"/>
    <lineage>
        <taxon>Eukaryota</taxon>
        <taxon>Fungi</taxon>
        <taxon>Dikarya</taxon>
        <taxon>Basidiomycota</taxon>
        <taxon>Agaricomycotina</taxon>
        <taxon>Agaricomycetes</taxon>
        <taxon>Sistotremastrales</taxon>
        <taxon>Sistotremastraceae</taxon>
        <taxon>Sistotremastrum</taxon>
    </lineage>
</organism>
<dbReference type="InterPro" id="IPR051052">
    <property type="entry name" value="Diverse_substrate_MTase"/>
</dbReference>
<name>A0A165XNT1_9AGAM</name>
<evidence type="ECO:0000259" key="3">
    <source>
        <dbReference type="Pfam" id="PF13649"/>
    </source>
</evidence>
<dbReference type="SUPFAM" id="SSF53335">
    <property type="entry name" value="S-adenosyl-L-methionine-dependent methyltransferases"/>
    <property type="match status" value="1"/>
</dbReference>